<keyword evidence="7" id="KW-0443">Lipid metabolism</keyword>
<evidence type="ECO:0000256" key="10">
    <source>
        <dbReference type="ARBA" id="ARBA00050938"/>
    </source>
</evidence>
<comment type="catalytic activity">
    <reaction evidence="13">
        <text>(3Z)-octenoyl-CoA = (2E)-octenoyl-CoA</text>
        <dbReference type="Rhea" id="RHEA:46044"/>
        <dbReference type="ChEBI" id="CHEBI:62242"/>
        <dbReference type="ChEBI" id="CHEBI:85640"/>
    </reaction>
    <physiologicalReaction direction="left-to-right" evidence="13">
        <dbReference type="Rhea" id="RHEA:46045"/>
    </physiologicalReaction>
</comment>
<evidence type="ECO:0000256" key="16">
    <source>
        <dbReference type="ARBA" id="ARBA00083575"/>
    </source>
</evidence>
<evidence type="ECO:0000256" key="6">
    <source>
        <dbReference type="ARBA" id="ARBA00022990"/>
    </source>
</evidence>
<evidence type="ECO:0000256" key="3">
    <source>
        <dbReference type="ARBA" id="ARBA00011233"/>
    </source>
</evidence>
<evidence type="ECO:0000256" key="12">
    <source>
        <dbReference type="ARBA" id="ARBA00052376"/>
    </source>
</evidence>
<dbReference type="CDD" id="cd06558">
    <property type="entry name" value="crotonase-like"/>
    <property type="match status" value="1"/>
</dbReference>
<evidence type="ECO:0000256" key="8">
    <source>
        <dbReference type="ARBA" id="ARBA00023128"/>
    </source>
</evidence>
<evidence type="ECO:0000313" key="17">
    <source>
        <dbReference type="EMBL" id="KAK7789241.1"/>
    </source>
</evidence>
<evidence type="ECO:0000256" key="15">
    <source>
        <dbReference type="ARBA" id="ARBA00068317"/>
    </source>
</evidence>
<dbReference type="Proteomes" id="UP001378592">
    <property type="component" value="Unassembled WGS sequence"/>
</dbReference>
<accession>A0AAN9VD54</accession>
<sequence length="301" mass="33475">MALKSSNLLKQLFRPHHLLKYGQTPIERFASGIPIVFHRKASSSDKLVDVAVDDKTGIATVTLQRPPVNSLNLELLEQFISALQAVEDNKSSGMILTSASPTVFSAGLDIMEMYKPKPDRVKKFWTTLQDMWLKLYSSPYPTVAAINGHSPAGGCLLALSCEYRIMVGPKYSIGLNETQLGIVAPRWFQDSMKNVIPIRQAELALTTGRMFSTEEALKIGLVDALAKDKADALSQAANFLLQMKKIPRVARGLTKQACRQDAIGWLEKNRDLDLQIFLTFVNQPAVQKGLELYLESLKKKQ</sequence>
<dbReference type="InterPro" id="IPR029045">
    <property type="entry name" value="ClpP/crotonase-like_dom_sf"/>
</dbReference>
<dbReference type="GO" id="GO:0005759">
    <property type="term" value="C:mitochondrial matrix"/>
    <property type="evidence" value="ECO:0007669"/>
    <property type="project" value="UniProtKB-SubCell"/>
</dbReference>
<dbReference type="InterPro" id="IPR001753">
    <property type="entry name" value="Enoyl-CoA_hydra/iso"/>
</dbReference>
<gene>
    <name evidence="17" type="ORF">R5R35_013056</name>
</gene>
<dbReference type="GO" id="GO:0006635">
    <property type="term" value="P:fatty acid beta-oxidation"/>
    <property type="evidence" value="ECO:0007669"/>
    <property type="project" value="TreeGrafter"/>
</dbReference>
<dbReference type="GO" id="GO:0004165">
    <property type="term" value="F:delta(3)-delta(2)-enoyl-CoA isomerase activity"/>
    <property type="evidence" value="ECO:0007669"/>
    <property type="project" value="UniProtKB-EC"/>
</dbReference>
<keyword evidence="4" id="KW-0276">Fatty acid metabolism</keyword>
<evidence type="ECO:0000313" key="18">
    <source>
        <dbReference type="Proteomes" id="UP001378592"/>
    </source>
</evidence>
<reference evidence="17 18" key="1">
    <citation type="submission" date="2024-03" db="EMBL/GenBank/DDBJ databases">
        <title>The genome assembly and annotation of the cricket Gryllus longicercus Weissman &amp; Gray.</title>
        <authorList>
            <person name="Szrajer S."/>
            <person name="Gray D."/>
            <person name="Ylla G."/>
        </authorList>
    </citation>
    <scope>NUCLEOTIDE SEQUENCE [LARGE SCALE GENOMIC DNA]</scope>
    <source>
        <strain evidence="17">DAG 2021-001</strain>
        <tissue evidence="17">Whole body minus gut</tissue>
    </source>
</reference>
<comment type="catalytic activity">
    <reaction evidence="12">
        <text>(3Z)-dodecenoyl-CoA = (2E)-dodecenoyl-CoA</text>
        <dbReference type="Rhea" id="RHEA:23716"/>
        <dbReference type="ChEBI" id="CHEBI:57330"/>
        <dbReference type="ChEBI" id="CHEBI:58543"/>
        <dbReference type="EC" id="5.3.3.8"/>
    </reaction>
    <physiologicalReaction direction="left-to-right" evidence="12">
        <dbReference type="Rhea" id="RHEA:23717"/>
    </physiologicalReaction>
</comment>
<comment type="catalytic activity">
    <reaction evidence="10">
        <text>(3Z)-decenoyl-CoA = (2E)-decenoyl-CoA</text>
        <dbReference type="Rhea" id="RHEA:77195"/>
        <dbReference type="ChEBI" id="CHEBI:61406"/>
        <dbReference type="ChEBI" id="CHEBI:195601"/>
    </reaction>
    <physiologicalReaction direction="left-to-right" evidence="10">
        <dbReference type="Rhea" id="RHEA:77196"/>
    </physiologicalReaction>
</comment>
<dbReference type="PANTHER" id="PTHR11941:SF45">
    <property type="entry name" value="ENOYL-COA DELTA ISOMERASE 1, MITOCHONDRIAL"/>
    <property type="match status" value="1"/>
</dbReference>
<dbReference type="EMBL" id="JAZDUA010000803">
    <property type="protein sequence ID" value="KAK7789241.1"/>
    <property type="molecule type" value="Genomic_DNA"/>
</dbReference>
<evidence type="ECO:0000256" key="14">
    <source>
        <dbReference type="ARBA" id="ARBA00056147"/>
    </source>
</evidence>
<evidence type="ECO:0000256" key="11">
    <source>
        <dbReference type="ARBA" id="ARBA00051293"/>
    </source>
</evidence>
<keyword evidence="9" id="KW-0413">Isomerase</keyword>
<keyword evidence="18" id="KW-1185">Reference proteome</keyword>
<dbReference type="Gene3D" id="3.90.226.10">
    <property type="entry name" value="2-enoyl-CoA Hydratase, Chain A, domain 1"/>
    <property type="match status" value="1"/>
</dbReference>
<keyword evidence="8" id="KW-0496">Mitochondrion</keyword>
<protein>
    <recommendedName>
        <fullName evidence="15">Enoyl-CoA delta isomerase 1, mitochondrial</fullName>
    </recommendedName>
    <alternativeName>
        <fullName evidence="16">3,2-trans-enoyl-CoA isomerase</fullName>
    </alternativeName>
</protein>
<comment type="function">
    <text evidence="14">Key enzyme of fatty acid beta-oxidation. Able to isomerize both 3-cis (3Z) and 3-trans (3E) double bonds into the 2-trans (2E) form in a range of enoyl-CoA species, with a preference for (3Z)-enoyl-CoAs over (3E)-enoyl-CoAs. The catalytic efficiency of this enzyme is not affected by the fatty acyl chain length.</text>
</comment>
<dbReference type="PANTHER" id="PTHR11941">
    <property type="entry name" value="ENOYL-COA HYDRATASE-RELATED"/>
    <property type="match status" value="1"/>
</dbReference>
<evidence type="ECO:0000256" key="13">
    <source>
        <dbReference type="ARBA" id="ARBA00052542"/>
    </source>
</evidence>
<dbReference type="FunFam" id="3.90.226.10:FF:000034">
    <property type="entry name" value="Enoyl-CoA delta isomerase 1"/>
    <property type="match status" value="1"/>
</dbReference>
<organism evidence="17 18">
    <name type="scientific">Gryllus longicercus</name>
    <dbReference type="NCBI Taxonomy" id="2509291"/>
    <lineage>
        <taxon>Eukaryota</taxon>
        <taxon>Metazoa</taxon>
        <taxon>Ecdysozoa</taxon>
        <taxon>Arthropoda</taxon>
        <taxon>Hexapoda</taxon>
        <taxon>Insecta</taxon>
        <taxon>Pterygota</taxon>
        <taxon>Neoptera</taxon>
        <taxon>Polyneoptera</taxon>
        <taxon>Orthoptera</taxon>
        <taxon>Ensifera</taxon>
        <taxon>Gryllidea</taxon>
        <taxon>Grylloidea</taxon>
        <taxon>Gryllidae</taxon>
        <taxon>Gryllinae</taxon>
        <taxon>Gryllus</taxon>
    </lineage>
</organism>
<comment type="caution">
    <text evidence="17">The sequence shown here is derived from an EMBL/GenBank/DDBJ whole genome shotgun (WGS) entry which is preliminary data.</text>
</comment>
<comment type="pathway">
    <text evidence="2">Lipid metabolism; fatty acid beta-oxidation.</text>
</comment>
<proteinExistence type="predicted"/>
<name>A0AAN9VD54_9ORTH</name>
<evidence type="ECO:0000256" key="4">
    <source>
        <dbReference type="ARBA" id="ARBA00022832"/>
    </source>
</evidence>
<evidence type="ECO:0000256" key="9">
    <source>
        <dbReference type="ARBA" id="ARBA00023235"/>
    </source>
</evidence>
<dbReference type="Pfam" id="PF00378">
    <property type="entry name" value="ECH_1"/>
    <property type="match status" value="1"/>
</dbReference>
<keyword evidence="5" id="KW-0809">Transit peptide</keyword>
<evidence type="ECO:0000256" key="7">
    <source>
        <dbReference type="ARBA" id="ARBA00023098"/>
    </source>
</evidence>
<keyword evidence="6" id="KW-0007">Acetylation</keyword>
<comment type="subunit">
    <text evidence="3">Homotrimer.</text>
</comment>
<evidence type="ECO:0000256" key="1">
    <source>
        <dbReference type="ARBA" id="ARBA00004305"/>
    </source>
</evidence>
<evidence type="ECO:0000256" key="2">
    <source>
        <dbReference type="ARBA" id="ARBA00005005"/>
    </source>
</evidence>
<dbReference type="AlphaFoldDB" id="A0AAN9VD54"/>
<evidence type="ECO:0000256" key="5">
    <source>
        <dbReference type="ARBA" id="ARBA00022946"/>
    </source>
</evidence>
<dbReference type="SUPFAM" id="SSF52096">
    <property type="entry name" value="ClpP/crotonase"/>
    <property type="match status" value="1"/>
</dbReference>
<comment type="catalytic activity">
    <reaction evidence="11">
        <text>(2E)-tetradecenoyl-CoA = (3Z)-tetradecenoyl-CoA</text>
        <dbReference type="Rhea" id="RHEA:29847"/>
        <dbReference type="ChEBI" id="CHEBI:61405"/>
        <dbReference type="ChEBI" id="CHEBI:61968"/>
    </reaction>
    <physiologicalReaction direction="right-to-left" evidence="11">
        <dbReference type="Rhea" id="RHEA:29849"/>
    </physiologicalReaction>
</comment>
<dbReference type="Gene3D" id="6.10.250.170">
    <property type="match status" value="1"/>
</dbReference>
<comment type="subcellular location">
    <subcellularLocation>
        <location evidence="1">Mitochondrion matrix</location>
    </subcellularLocation>
</comment>